<gene>
    <name evidence="2" type="ORF">MCOR_19854</name>
</gene>
<dbReference type="AlphaFoldDB" id="A0A6J8BJT9"/>
<sequence>MFSQLPDGNKRIQAIEISTVGNPTCLVNVYLPSRGTDKGHDTDRASLDTLKEIILKYQETHSIVIAGDCNASFIRHYKDSQDELFKQFCKEKQIELPVQYPTGHTYFQGEYRSQIDYILVKSIENDKRLRELIQVKILSVGLTRNCTEKIPVPKSTGEKINKDNYALKVQEELKDRKYPNMRTPYGTDQATNQLLTGLNNALETCYPWRKSKFSRKKKISWSPNAFSRKKKISWSPNAVSKSKKIFYLWKKAGSPPSKDNIYNINRLDSKRTVRSIQRQQSADKRNQLHEEIMRASDRDKALFFR</sequence>
<reference evidence="2 3" key="1">
    <citation type="submission" date="2020-06" db="EMBL/GenBank/DDBJ databases">
        <authorList>
            <person name="Li R."/>
            <person name="Bekaert M."/>
        </authorList>
    </citation>
    <scope>NUCLEOTIDE SEQUENCE [LARGE SCALE GENOMIC DNA]</scope>
    <source>
        <strain evidence="3">wild</strain>
    </source>
</reference>
<name>A0A6J8BJT9_MYTCO</name>
<feature type="domain" description="Endonuclease/exonuclease/phosphatase" evidence="1">
    <location>
        <begin position="25"/>
        <end position="127"/>
    </location>
</feature>
<evidence type="ECO:0000259" key="1">
    <source>
        <dbReference type="Pfam" id="PF14529"/>
    </source>
</evidence>
<evidence type="ECO:0000313" key="3">
    <source>
        <dbReference type="Proteomes" id="UP000507470"/>
    </source>
</evidence>
<dbReference type="Pfam" id="PF14529">
    <property type="entry name" value="Exo_endo_phos_2"/>
    <property type="match status" value="1"/>
</dbReference>
<dbReference type="OrthoDB" id="6090099at2759"/>
<dbReference type="InterPro" id="IPR005135">
    <property type="entry name" value="Endo/exonuclease/phosphatase"/>
</dbReference>
<dbReference type="Proteomes" id="UP000507470">
    <property type="component" value="Unassembled WGS sequence"/>
</dbReference>
<proteinExistence type="predicted"/>
<evidence type="ECO:0000313" key="2">
    <source>
        <dbReference type="EMBL" id="CAC5384185.1"/>
    </source>
</evidence>
<accession>A0A6J8BJT9</accession>
<dbReference type="SUPFAM" id="SSF56219">
    <property type="entry name" value="DNase I-like"/>
    <property type="match status" value="1"/>
</dbReference>
<dbReference type="Gene3D" id="3.60.10.10">
    <property type="entry name" value="Endonuclease/exonuclease/phosphatase"/>
    <property type="match status" value="1"/>
</dbReference>
<dbReference type="EMBL" id="CACVKT020003487">
    <property type="protein sequence ID" value="CAC5384185.1"/>
    <property type="molecule type" value="Genomic_DNA"/>
</dbReference>
<organism evidence="2 3">
    <name type="scientific">Mytilus coruscus</name>
    <name type="common">Sea mussel</name>
    <dbReference type="NCBI Taxonomy" id="42192"/>
    <lineage>
        <taxon>Eukaryota</taxon>
        <taxon>Metazoa</taxon>
        <taxon>Spiralia</taxon>
        <taxon>Lophotrochozoa</taxon>
        <taxon>Mollusca</taxon>
        <taxon>Bivalvia</taxon>
        <taxon>Autobranchia</taxon>
        <taxon>Pteriomorphia</taxon>
        <taxon>Mytilida</taxon>
        <taxon>Mytiloidea</taxon>
        <taxon>Mytilidae</taxon>
        <taxon>Mytilinae</taxon>
        <taxon>Mytilus</taxon>
    </lineage>
</organism>
<dbReference type="GO" id="GO:0003824">
    <property type="term" value="F:catalytic activity"/>
    <property type="evidence" value="ECO:0007669"/>
    <property type="project" value="InterPro"/>
</dbReference>
<keyword evidence="3" id="KW-1185">Reference proteome</keyword>
<protein>
    <recommendedName>
        <fullName evidence="1">Endonuclease/exonuclease/phosphatase domain-containing protein</fullName>
    </recommendedName>
</protein>
<dbReference type="InterPro" id="IPR036691">
    <property type="entry name" value="Endo/exonu/phosph_ase_sf"/>
</dbReference>